<keyword evidence="3" id="KW-0479">Metal-binding</keyword>
<evidence type="ECO:0000256" key="5">
    <source>
        <dbReference type="ARBA" id="ARBA00022842"/>
    </source>
</evidence>
<dbReference type="CDD" id="cd24067">
    <property type="entry name" value="ASKHA_NBD_ROK_BsFRK-like"/>
    <property type="match status" value="1"/>
</dbReference>
<dbReference type="Gene3D" id="3.30.420.40">
    <property type="match status" value="2"/>
</dbReference>
<evidence type="ECO:0000256" key="6">
    <source>
        <dbReference type="ARBA" id="ARBA00038887"/>
    </source>
</evidence>
<gene>
    <name evidence="8" type="ORF">I6N96_02760</name>
</gene>
<dbReference type="SUPFAM" id="SSF53067">
    <property type="entry name" value="Actin-like ATPase domain"/>
    <property type="match status" value="1"/>
</dbReference>
<organism evidence="8 9">
    <name type="scientific">Enterococcus larvae</name>
    <dbReference type="NCBI Taxonomy" id="2794352"/>
    <lineage>
        <taxon>Bacteria</taxon>
        <taxon>Bacillati</taxon>
        <taxon>Bacillota</taxon>
        <taxon>Bacilli</taxon>
        <taxon>Lactobacillales</taxon>
        <taxon>Enterococcaceae</taxon>
        <taxon>Enterococcus</taxon>
    </lineage>
</organism>
<evidence type="ECO:0000256" key="1">
    <source>
        <dbReference type="ARBA" id="ARBA00001946"/>
    </source>
</evidence>
<dbReference type="RefSeq" id="WP_209555966.1">
    <property type="nucleotide sequence ID" value="NZ_JAEDXU010000001.1"/>
</dbReference>
<dbReference type="PANTHER" id="PTHR42742">
    <property type="entry name" value="TRANSCRIPTIONAL REPRESSOR MPRA"/>
    <property type="match status" value="1"/>
</dbReference>
<comment type="caution">
    <text evidence="8">The sequence shown here is derived from an EMBL/GenBank/DDBJ whole genome shotgun (WGS) entry which is preliminary data.</text>
</comment>
<name>A0ABS4CFG9_9ENTE</name>
<dbReference type="InterPro" id="IPR000600">
    <property type="entry name" value="ROK"/>
</dbReference>
<evidence type="ECO:0000313" key="8">
    <source>
        <dbReference type="EMBL" id="MBP1045185.1"/>
    </source>
</evidence>
<keyword evidence="5" id="KW-0460">Magnesium</keyword>
<dbReference type="InterPro" id="IPR049874">
    <property type="entry name" value="ROK_cs"/>
</dbReference>
<dbReference type="EC" id="2.7.1.4" evidence="6"/>
<dbReference type="Pfam" id="PF00480">
    <property type="entry name" value="ROK"/>
    <property type="match status" value="1"/>
</dbReference>
<dbReference type="EMBL" id="JAEDXU010000001">
    <property type="protein sequence ID" value="MBP1045185.1"/>
    <property type="molecule type" value="Genomic_DNA"/>
</dbReference>
<dbReference type="PANTHER" id="PTHR42742:SF3">
    <property type="entry name" value="FRUCTOKINASE"/>
    <property type="match status" value="1"/>
</dbReference>
<sequence length="292" mass="31694">MYFGAVEAGGTKMICAVADDQMTIIDQIAIPTTTPQETLAQIFVFFDRYSLVAMGVGSFGPIGVDPAKESYGYILATPKKGWTDFDFLGSLKERYKIPFAWTTDVNAAAYGELKQGAAKGKTSCIYLTVGTGIGAGVVVNGEIFQGNGHPEMGHIRVKRHPSDDYEGTCPYHGDCLEGLAAGPSLEARTGIKGQELPEDHPIWGIQAYYIAQALMNYTLTLAPEKIILGGGVMNQEHLLQKIRQQFTEQMAGYMETPEVNEYIVRWALPNQSGIIGSLLLGKDAANQKGFLV</sequence>
<accession>A0ABS4CFG9</accession>
<comment type="catalytic activity">
    <reaction evidence="7">
        <text>D-fructose + ATP = D-fructose 6-phosphate + ADP + H(+)</text>
        <dbReference type="Rhea" id="RHEA:16125"/>
        <dbReference type="ChEBI" id="CHEBI:15378"/>
        <dbReference type="ChEBI" id="CHEBI:30616"/>
        <dbReference type="ChEBI" id="CHEBI:37721"/>
        <dbReference type="ChEBI" id="CHEBI:61527"/>
        <dbReference type="ChEBI" id="CHEBI:456216"/>
        <dbReference type="EC" id="2.7.1.4"/>
    </reaction>
</comment>
<comment type="similarity">
    <text evidence="2">Belongs to the ROK (NagC/XylR) family.</text>
</comment>
<dbReference type="InterPro" id="IPR051804">
    <property type="entry name" value="Carb_Metab_Reg_Kinase/Isom"/>
</dbReference>
<keyword evidence="4" id="KW-0862">Zinc</keyword>
<evidence type="ECO:0000256" key="2">
    <source>
        <dbReference type="ARBA" id="ARBA00006479"/>
    </source>
</evidence>
<keyword evidence="9" id="KW-1185">Reference proteome</keyword>
<evidence type="ECO:0000256" key="3">
    <source>
        <dbReference type="ARBA" id="ARBA00022723"/>
    </source>
</evidence>
<reference evidence="8 9" key="1">
    <citation type="submission" date="2020-12" db="EMBL/GenBank/DDBJ databases">
        <title>Vagococcus allomyrinae sp. nov. and Enterococcus lavae sp. nov., isolated from the larvae of Allomyrina dichotoma.</title>
        <authorList>
            <person name="Lee S.D."/>
        </authorList>
    </citation>
    <scope>NUCLEOTIDE SEQUENCE [LARGE SCALE GENOMIC DNA]</scope>
    <source>
        <strain evidence="8 9">BWM-S5</strain>
    </source>
</reference>
<evidence type="ECO:0000256" key="4">
    <source>
        <dbReference type="ARBA" id="ARBA00022833"/>
    </source>
</evidence>
<evidence type="ECO:0000256" key="7">
    <source>
        <dbReference type="ARBA" id="ARBA00048451"/>
    </source>
</evidence>
<evidence type="ECO:0000313" key="9">
    <source>
        <dbReference type="Proteomes" id="UP000673375"/>
    </source>
</evidence>
<dbReference type="InterPro" id="IPR043129">
    <property type="entry name" value="ATPase_NBD"/>
</dbReference>
<proteinExistence type="inferred from homology"/>
<dbReference type="PROSITE" id="PS01125">
    <property type="entry name" value="ROK"/>
    <property type="match status" value="1"/>
</dbReference>
<protein>
    <recommendedName>
        <fullName evidence="6">fructokinase</fullName>
        <ecNumber evidence="6">2.7.1.4</ecNumber>
    </recommendedName>
</protein>
<dbReference type="Proteomes" id="UP000673375">
    <property type="component" value="Unassembled WGS sequence"/>
</dbReference>
<comment type="cofactor">
    <cofactor evidence="1">
        <name>Mg(2+)</name>
        <dbReference type="ChEBI" id="CHEBI:18420"/>
    </cofactor>
</comment>